<gene>
    <name evidence="3" type="ORF">OLEA9_A037426</name>
</gene>
<feature type="domain" description="F-box" evidence="1">
    <location>
        <begin position="10"/>
        <end position="45"/>
    </location>
</feature>
<dbReference type="PANTHER" id="PTHR31672:SF13">
    <property type="entry name" value="F-BOX PROTEIN CPR30-LIKE"/>
    <property type="match status" value="1"/>
</dbReference>
<dbReference type="Proteomes" id="UP000594638">
    <property type="component" value="Unassembled WGS sequence"/>
</dbReference>
<comment type="caution">
    <text evidence="3">The sequence shown here is derived from an EMBL/GenBank/DDBJ whole genome shotgun (WGS) entry which is preliminary data.</text>
</comment>
<protein>
    <submittedName>
        <fullName evidence="3">Uncharacterized protein</fullName>
    </submittedName>
</protein>
<dbReference type="NCBIfam" id="TIGR01640">
    <property type="entry name" value="F_box_assoc_1"/>
    <property type="match status" value="1"/>
</dbReference>
<dbReference type="Pfam" id="PF00646">
    <property type="entry name" value="F-box"/>
    <property type="match status" value="1"/>
</dbReference>
<keyword evidence="4" id="KW-1185">Reference proteome</keyword>
<dbReference type="InterPro" id="IPR017451">
    <property type="entry name" value="F-box-assoc_interact_dom"/>
</dbReference>
<proteinExistence type="predicted"/>
<evidence type="ECO:0000313" key="4">
    <source>
        <dbReference type="Proteomes" id="UP000594638"/>
    </source>
</evidence>
<dbReference type="InterPro" id="IPR006527">
    <property type="entry name" value="F-box-assoc_dom_typ1"/>
</dbReference>
<dbReference type="Pfam" id="PF07734">
    <property type="entry name" value="FBA_1"/>
    <property type="match status" value="1"/>
</dbReference>
<dbReference type="PANTHER" id="PTHR31672">
    <property type="entry name" value="BNACNNG10540D PROTEIN"/>
    <property type="match status" value="1"/>
</dbReference>
<sequence length="335" mass="39760">MAYNTNRYFPECVLYEVFSWLPPKFVGRFTIVNKSSYEFIKSPAFISTHLSRCVDDRRDYALLMPDPWLGRYWYEPCKVLCNWNVEYQVEWPAKFDFFSRPIGSFNGIVCFTNNHVRCCGRVLYLWNPILEKFKCIKSTSFNILYDSGYRFQYNVGFWYDNINDDYKLLRILQVFSILDVKQCQVEIFSLKARSWKRLSDVEVPPLFVKSDIPLVADGRINCPLQDFQISLCYRGVLALVVVPRDVLTDWSVWVMTQFGVAETWQEIIVRTRERPLYVKFAKKENIIFECNDSRLAVCNIEKRQTRYLEDVSRDGLWVDYHETISFLGDEDEVLE</sequence>
<dbReference type="Gramene" id="OE9A037426T1">
    <property type="protein sequence ID" value="OE9A037426C1"/>
    <property type="gene ID" value="OE9A037426"/>
</dbReference>
<dbReference type="EMBL" id="CACTIH010009072">
    <property type="protein sequence ID" value="CAA3022548.1"/>
    <property type="molecule type" value="Genomic_DNA"/>
</dbReference>
<evidence type="ECO:0000313" key="3">
    <source>
        <dbReference type="EMBL" id="CAA3022548.1"/>
    </source>
</evidence>
<organism evidence="3 4">
    <name type="scientific">Olea europaea subsp. europaea</name>
    <dbReference type="NCBI Taxonomy" id="158383"/>
    <lineage>
        <taxon>Eukaryota</taxon>
        <taxon>Viridiplantae</taxon>
        <taxon>Streptophyta</taxon>
        <taxon>Embryophyta</taxon>
        <taxon>Tracheophyta</taxon>
        <taxon>Spermatophyta</taxon>
        <taxon>Magnoliopsida</taxon>
        <taxon>eudicotyledons</taxon>
        <taxon>Gunneridae</taxon>
        <taxon>Pentapetalae</taxon>
        <taxon>asterids</taxon>
        <taxon>lamiids</taxon>
        <taxon>Lamiales</taxon>
        <taxon>Oleaceae</taxon>
        <taxon>Oleeae</taxon>
        <taxon>Olea</taxon>
    </lineage>
</organism>
<evidence type="ECO:0000259" key="2">
    <source>
        <dbReference type="Pfam" id="PF07734"/>
    </source>
</evidence>
<dbReference type="InterPro" id="IPR050796">
    <property type="entry name" value="SCF_F-box_component"/>
</dbReference>
<name>A0A8S0UXK6_OLEEU</name>
<dbReference type="AlphaFoldDB" id="A0A8S0UXK6"/>
<accession>A0A8S0UXK6</accession>
<feature type="domain" description="F-box associated beta-propeller type 1" evidence="2">
    <location>
        <begin position="107"/>
        <end position="203"/>
    </location>
</feature>
<evidence type="ECO:0000259" key="1">
    <source>
        <dbReference type="Pfam" id="PF00646"/>
    </source>
</evidence>
<dbReference type="OrthoDB" id="5314306at2759"/>
<reference evidence="3 4" key="1">
    <citation type="submission" date="2019-12" db="EMBL/GenBank/DDBJ databases">
        <authorList>
            <person name="Alioto T."/>
            <person name="Alioto T."/>
            <person name="Gomez Garrido J."/>
        </authorList>
    </citation>
    <scope>NUCLEOTIDE SEQUENCE [LARGE SCALE GENOMIC DNA]</scope>
</reference>
<dbReference type="InterPro" id="IPR001810">
    <property type="entry name" value="F-box_dom"/>
</dbReference>